<dbReference type="Proteomes" id="UP000051249">
    <property type="component" value="Unassembled WGS sequence"/>
</dbReference>
<dbReference type="SUPFAM" id="SSF53756">
    <property type="entry name" value="UDP-Glycosyltransferase/glycogen phosphorylase"/>
    <property type="match status" value="1"/>
</dbReference>
<keyword evidence="5" id="KW-1185">Reference proteome</keyword>
<comment type="caution">
    <text evidence="4">The sequence shown here is derived from an EMBL/GenBank/DDBJ whole genome shotgun (WGS) entry which is preliminary data.</text>
</comment>
<accession>A0A0R2NAA3</accession>
<evidence type="ECO:0000313" key="4">
    <source>
        <dbReference type="EMBL" id="KRO22814.1"/>
    </source>
</evidence>
<dbReference type="EMBL" id="JQCQ01000034">
    <property type="protein sequence ID" value="KRO22814.1"/>
    <property type="molecule type" value="Genomic_DNA"/>
</dbReference>
<evidence type="ECO:0000256" key="1">
    <source>
        <dbReference type="ARBA" id="ARBA00022676"/>
    </source>
</evidence>
<keyword evidence="2" id="KW-0808">Transferase</keyword>
<dbReference type="InterPro" id="IPR001296">
    <property type="entry name" value="Glyco_trans_1"/>
</dbReference>
<dbReference type="PANTHER" id="PTHR12526">
    <property type="entry name" value="GLYCOSYLTRANSFERASE"/>
    <property type="match status" value="1"/>
</dbReference>
<dbReference type="OrthoDB" id="570545at2"/>
<keyword evidence="1" id="KW-0328">Glycosyltransferase</keyword>
<feature type="domain" description="Glycosyl transferase family 1" evidence="3">
    <location>
        <begin position="324"/>
        <end position="480"/>
    </location>
</feature>
<dbReference type="PANTHER" id="PTHR12526:SF629">
    <property type="entry name" value="TEICHURONIC ACID BIOSYNTHESIS GLYCOSYLTRANSFERASE TUAH-RELATED"/>
    <property type="match status" value="1"/>
</dbReference>
<protein>
    <recommendedName>
        <fullName evidence="3">Glycosyl transferase family 1 domain-containing protein</fullName>
    </recommendedName>
</protein>
<reference evidence="4 5" key="1">
    <citation type="journal article" date="2015" name="Genome Announc.">
        <title>Expanding the biotechnology potential of lactobacilli through comparative genomics of 213 strains and associated genera.</title>
        <authorList>
            <person name="Sun Z."/>
            <person name="Harris H.M."/>
            <person name="McCann A."/>
            <person name="Guo C."/>
            <person name="Argimon S."/>
            <person name="Zhang W."/>
            <person name="Yang X."/>
            <person name="Jeffery I.B."/>
            <person name="Cooney J.C."/>
            <person name="Kagawa T.F."/>
            <person name="Liu W."/>
            <person name="Song Y."/>
            <person name="Salvetti E."/>
            <person name="Wrobel A."/>
            <person name="Rasinkangas P."/>
            <person name="Parkhill J."/>
            <person name="Rea M.C."/>
            <person name="O'Sullivan O."/>
            <person name="Ritari J."/>
            <person name="Douillard F.P."/>
            <person name="Paul Ross R."/>
            <person name="Yang R."/>
            <person name="Briner A.E."/>
            <person name="Felis G.E."/>
            <person name="de Vos W.M."/>
            <person name="Barrangou R."/>
            <person name="Klaenhammer T.R."/>
            <person name="Caufield P.W."/>
            <person name="Cui Y."/>
            <person name="Zhang H."/>
            <person name="O'Toole P.W."/>
        </authorList>
    </citation>
    <scope>NUCLEOTIDE SEQUENCE [LARGE SCALE GENOMIC DNA]</scope>
    <source>
        <strain evidence="4 5">DSM 23026</strain>
    </source>
</reference>
<gene>
    <name evidence="4" type="ORF">IV88_GL001078</name>
</gene>
<organism evidence="4 5">
    <name type="scientific">Pediococcus argentinicus</name>
    <dbReference type="NCBI Taxonomy" id="480391"/>
    <lineage>
        <taxon>Bacteria</taxon>
        <taxon>Bacillati</taxon>
        <taxon>Bacillota</taxon>
        <taxon>Bacilli</taxon>
        <taxon>Lactobacillales</taxon>
        <taxon>Lactobacillaceae</taxon>
        <taxon>Pediococcus</taxon>
    </lineage>
</organism>
<evidence type="ECO:0000313" key="5">
    <source>
        <dbReference type="Proteomes" id="UP000051249"/>
    </source>
</evidence>
<evidence type="ECO:0000259" key="3">
    <source>
        <dbReference type="Pfam" id="PF00534"/>
    </source>
</evidence>
<dbReference type="PATRIC" id="fig|480391.4.peg.1094"/>
<evidence type="ECO:0000256" key="2">
    <source>
        <dbReference type="ARBA" id="ARBA00022679"/>
    </source>
</evidence>
<dbReference type="GO" id="GO:0016757">
    <property type="term" value="F:glycosyltransferase activity"/>
    <property type="evidence" value="ECO:0007669"/>
    <property type="project" value="UniProtKB-KW"/>
</dbReference>
<dbReference type="AlphaFoldDB" id="A0A0R2NAA3"/>
<name>A0A0R2NAA3_9LACO</name>
<proteinExistence type="predicted"/>
<dbReference type="Pfam" id="PF00534">
    <property type="entry name" value="Glycos_transf_1"/>
    <property type="match status" value="1"/>
</dbReference>
<dbReference type="Gene3D" id="3.40.50.2000">
    <property type="entry name" value="Glycogen Phosphorylase B"/>
    <property type="match status" value="3"/>
</dbReference>
<sequence>MNTTIPINKSGIEHAQIKRVNLFNRFDQPSKIVTRNFDPDSQRNLQAAGINPTNHVNLFDFLQRTENFKNTTVRATDIKIPSGSTRVVQGDGTTLVNDAKGRKTMLIETWPNEEQVSAVNYYDYANNLLRRERFDHRGFMSMAEIHNPTGATNVEQVFSPTGKLVYESFYTKDGSGEIKNSLIRVVDYNGQDYEFTGIMGLQRFFFDELNRVDDGKNVFIADRATEMGWSLLHMETKAFKVLFLHSAHTSNPKDIMDPILNNNFDFSLRNFKFWNGVINSTHQQSSDLAQRFGELGTKIYTIPVGVVSQELMDQPPVDFNLRTPGKIIVVARLFPEKRLDHIIKAFQIVNQSIPFATLDIWGYGDGVTDPKLKQQVQDSGLSDSVFFKGYSDNIAFEMDQAQLSVLTSTVEGFALAVLEAQSHGIPVVSYDIPYGPSDIIQNDVSGKLVPDGDYHALAQAMIDLLSNDDLLQKYSEAAYQNRTRFDEATVWQEWQALDDDAQAFFGNVKGGTLE</sequence>